<keyword evidence="3" id="KW-0255">Endonuclease</keyword>
<dbReference type="Pfam" id="PF01844">
    <property type="entry name" value="HNH"/>
    <property type="match status" value="1"/>
</dbReference>
<dbReference type="GO" id="GO:0003676">
    <property type="term" value="F:nucleic acid binding"/>
    <property type="evidence" value="ECO:0007669"/>
    <property type="project" value="InterPro"/>
</dbReference>
<proteinExistence type="predicted"/>
<evidence type="ECO:0000256" key="1">
    <source>
        <dbReference type="SAM" id="MobiDB-lite"/>
    </source>
</evidence>
<dbReference type="AlphaFoldDB" id="A0A931E5W8"/>
<feature type="domain" description="HNH" evidence="2">
    <location>
        <begin position="16"/>
        <end position="53"/>
    </location>
</feature>
<evidence type="ECO:0000313" key="3">
    <source>
        <dbReference type="EMBL" id="MBG9376086.1"/>
    </source>
</evidence>
<evidence type="ECO:0000259" key="2">
    <source>
        <dbReference type="Pfam" id="PF01844"/>
    </source>
</evidence>
<keyword evidence="4" id="KW-1185">Reference proteome</keyword>
<sequence>MHLVINPAQSRKGVNTSKNEAHVDHIDPKSNGGSGTPNNGQVLCRDCNLKKGATLPPPLPPTPNKFRLSPRLPF</sequence>
<reference evidence="3" key="1">
    <citation type="submission" date="2020-11" db="EMBL/GenBank/DDBJ databases">
        <title>Bacterial whole genome sequence for Panacibacter sp. DH6.</title>
        <authorList>
            <person name="Le V."/>
            <person name="Ko S."/>
            <person name="Ahn C.-Y."/>
            <person name="Oh H.-M."/>
        </authorList>
    </citation>
    <scope>NUCLEOTIDE SEQUENCE</scope>
    <source>
        <strain evidence="3">DH6</strain>
    </source>
</reference>
<dbReference type="Gene3D" id="1.10.30.50">
    <property type="match status" value="1"/>
</dbReference>
<feature type="compositionally biased region" description="Polar residues" evidence="1">
    <location>
        <begin position="7"/>
        <end position="18"/>
    </location>
</feature>
<dbReference type="CDD" id="cd00085">
    <property type="entry name" value="HNHc"/>
    <property type="match status" value="1"/>
</dbReference>
<keyword evidence="3" id="KW-0540">Nuclease</keyword>
<dbReference type="InterPro" id="IPR003615">
    <property type="entry name" value="HNH_nuc"/>
</dbReference>
<keyword evidence="3" id="KW-0378">Hydrolase</keyword>
<evidence type="ECO:0000313" key="4">
    <source>
        <dbReference type="Proteomes" id="UP000628448"/>
    </source>
</evidence>
<protein>
    <submittedName>
        <fullName evidence="3">HNH endonuclease</fullName>
    </submittedName>
</protein>
<gene>
    <name evidence="3" type="ORF">I5907_07565</name>
</gene>
<dbReference type="GO" id="GO:0008270">
    <property type="term" value="F:zinc ion binding"/>
    <property type="evidence" value="ECO:0007669"/>
    <property type="project" value="InterPro"/>
</dbReference>
<comment type="caution">
    <text evidence="3">The sequence shown here is derived from an EMBL/GenBank/DDBJ whole genome shotgun (WGS) entry which is preliminary data.</text>
</comment>
<feature type="compositionally biased region" description="Basic and acidic residues" evidence="1">
    <location>
        <begin position="19"/>
        <end position="28"/>
    </location>
</feature>
<dbReference type="GO" id="GO:0004519">
    <property type="term" value="F:endonuclease activity"/>
    <property type="evidence" value="ECO:0007669"/>
    <property type="project" value="UniProtKB-KW"/>
</dbReference>
<dbReference type="EMBL" id="JADWYR010000001">
    <property type="protein sequence ID" value="MBG9376086.1"/>
    <property type="molecule type" value="Genomic_DNA"/>
</dbReference>
<dbReference type="Proteomes" id="UP000628448">
    <property type="component" value="Unassembled WGS sequence"/>
</dbReference>
<dbReference type="InterPro" id="IPR002711">
    <property type="entry name" value="HNH"/>
</dbReference>
<organism evidence="3 4">
    <name type="scientific">Panacibacter microcysteis</name>
    <dbReference type="NCBI Taxonomy" id="2793269"/>
    <lineage>
        <taxon>Bacteria</taxon>
        <taxon>Pseudomonadati</taxon>
        <taxon>Bacteroidota</taxon>
        <taxon>Chitinophagia</taxon>
        <taxon>Chitinophagales</taxon>
        <taxon>Chitinophagaceae</taxon>
        <taxon>Panacibacter</taxon>
    </lineage>
</organism>
<name>A0A931E5W8_9BACT</name>
<feature type="region of interest" description="Disordered" evidence="1">
    <location>
        <begin position="1"/>
        <end position="74"/>
    </location>
</feature>
<accession>A0A931E5W8</accession>